<dbReference type="GO" id="GO:0008887">
    <property type="term" value="F:glycerate kinase activity"/>
    <property type="evidence" value="ECO:0007669"/>
    <property type="project" value="UniProtKB-UniRule"/>
</dbReference>
<gene>
    <name evidence="5" type="ORF">FYJ73_09350</name>
</gene>
<comment type="caution">
    <text evidence="5">The sequence shown here is derived from an EMBL/GenBank/DDBJ whole genome shotgun (WGS) entry which is preliminary data.</text>
</comment>
<keyword evidence="6" id="KW-1185">Reference proteome</keyword>
<protein>
    <submittedName>
        <fullName evidence="5">Glycerate kinase</fullName>
    </submittedName>
</protein>
<dbReference type="EMBL" id="VUNG01000023">
    <property type="protein sequence ID" value="MST84869.1"/>
    <property type="molecule type" value="Genomic_DNA"/>
</dbReference>
<dbReference type="PANTHER" id="PTHR21599">
    <property type="entry name" value="GLYCERATE KINASE"/>
    <property type="match status" value="1"/>
</dbReference>
<dbReference type="PANTHER" id="PTHR21599:SF0">
    <property type="entry name" value="GLYCERATE KINASE"/>
    <property type="match status" value="1"/>
</dbReference>
<evidence type="ECO:0000256" key="2">
    <source>
        <dbReference type="ARBA" id="ARBA00022679"/>
    </source>
</evidence>
<dbReference type="NCBIfam" id="TIGR00045">
    <property type="entry name" value="glycerate kinase"/>
    <property type="match status" value="1"/>
</dbReference>
<organism evidence="5 6">
    <name type="scientific">Hallella mizrahii</name>
    <dbReference type="NCBI Taxonomy" id="2606637"/>
    <lineage>
        <taxon>Bacteria</taxon>
        <taxon>Pseudomonadati</taxon>
        <taxon>Bacteroidota</taxon>
        <taxon>Bacteroidia</taxon>
        <taxon>Bacteroidales</taxon>
        <taxon>Prevotellaceae</taxon>
        <taxon>Hallella</taxon>
    </lineage>
</organism>
<dbReference type="PIRSF" id="PIRSF006078">
    <property type="entry name" value="GlxK"/>
    <property type="match status" value="1"/>
</dbReference>
<dbReference type="Pfam" id="PF02595">
    <property type="entry name" value="Gly_kinase"/>
    <property type="match status" value="1"/>
</dbReference>
<accession>A0A7K0KG69</accession>
<evidence type="ECO:0000313" key="5">
    <source>
        <dbReference type="EMBL" id="MST84869.1"/>
    </source>
</evidence>
<reference evidence="5 6" key="1">
    <citation type="submission" date="2019-08" db="EMBL/GenBank/DDBJ databases">
        <title>In-depth cultivation of the pig gut microbiome towards novel bacterial diversity and tailored functional studies.</title>
        <authorList>
            <person name="Wylensek D."/>
            <person name="Hitch T.C.A."/>
            <person name="Clavel T."/>
        </authorList>
    </citation>
    <scope>NUCLEOTIDE SEQUENCE [LARGE SCALE GENOMIC DNA]</scope>
    <source>
        <strain evidence="5 6">LKV-178-WT-2A</strain>
    </source>
</reference>
<dbReference type="InterPro" id="IPR036129">
    <property type="entry name" value="Glycerate_kinase_sf"/>
</dbReference>
<keyword evidence="2 4" id="KW-0808">Transferase</keyword>
<dbReference type="AlphaFoldDB" id="A0A7K0KG69"/>
<evidence type="ECO:0000313" key="6">
    <source>
        <dbReference type="Proteomes" id="UP000438914"/>
    </source>
</evidence>
<dbReference type="InterPro" id="IPR004381">
    <property type="entry name" value="Glycerate_kinase"/>
</dbReference>
<dbReference type="SUPFAM" id="SSF110738">
    <property type="entry name" value="Glycerate kinase I"/>
    <property type="match status" value="1"/>
</dbReference>
<evidence type="ECO:0000256" key="4">
    <source>
        <dbReference type="PIRNR" id="PIRNR006078"/>
    </source>
</evidence>
<dbReference type="RefSeq" id="WP_154534459.1">
    <property type="nucleotide sequence ID" value="NZ_VUNG01000023.1"/>
</dbReference>
<comment type="similarity">
    <text evidence="1 4">Belongs to the glycerate kinase type-1 family.</text>
</comment>
<name>A0A7K0KG69_9BACT</name>
<evidence type="ECO:0000256" key="1">
    <source>
        <dbReference type="ARBA" id="ARBA00006284"/>
    </source>
</evidence>
<dbReference type="InterPro" id="IPR018197">
    <property type="entry name" value="Glycerate_kinase_RE-like"/>
</dbReference>
<dbReference type="Gene3D" id="3.40.50.10350">
    <property type="entry name" value="Glycerate kinase, domain 1"/>
    <property type="match status" value="1"/>
</dbReference>
<sequence length="354" mass="38338">MILLIFDSFKGCMSSQEANEACAEGLRVRHGDVEIQELEASDGGEGFLRAMNPDHVVHCHVHDAMMRWTDADFGIKDGKAIIEVAQAVGLNKIEPELRNPLVATSYGVGELIVHTWEQGCREFIIGLGGSGTSDCGLGMLRCLRHHAQQRLHQMWYDPFDTSVLRALRVTLASDVDSPLTGAHGAAYVFAPQKGADRRQVELLERRAATFAAMAAKHQGFDMSQRPGAGAAGGLGYAFMQFMDAQVESGAELVLRSNHFDDMLQHADLVITGEGASDEQTLMGKLPSIVLRHAQKAGVPVVLVSGRIEDRRALLDAGFTKLVCINDGQPADEDPLDKEVAQKRLVKAAQGIGLS</sequence>
<keyword evidence="3 4" id="KW-0418">Kinase</keyword>
<proteinExistence type="inferred from homology"/>
<dbReference type="Proteomes" id="UP000438914">
    <property type="component" value="Unassembled WGS sequence"/>
</dbReference>
<dbReference type="GO" id="GO:0031388">
    <property type="term" value="P:organic acid phosphorylation"/>
    <property type="evidence" value="ECO:0007669"/>
    <property type="project" value="UniProtKB-UniRule"/>
</dbReference>
<dbReference type="Gene3D" id="3.90.1510.10">
    <property type="entry name" value="Glycerate kinase, domain 2"/>
    <property type="match status" value="1"/>
</dbReference>
<evidence type="ECO:0000256" key="3">
    <source>
        <dbReference type="ARBA" id="ARBA00022777"/>
    </source>
</evidence>
<dbReference type="InterPro" id="IPR018193">
    <property type="entry name" value="Glyc_kinase_flavodox-like_fold"/>
</dbReference>